<protein>
    <submittedName>
        <fullName evidence="2">Antibiotic biosynthesis monooxygenase</fullName>
    </submittedName>
</protein>
<dbReference type="SUPFAM" id="SSF54909">
    <property type="entry name" value="Dimeric alpha+beta barrel"/>
    <property type="match status" value="1"/>
</dbReference>
<dbReference type="InterPro" id="IPR007138">
    <property type="entry name" value="ABM_dom"/>
</dbReference>
<keyword evidence="2" id="KW-0503">Monooxygenase</keyword>
<keyword evidence="2" id="KW-0560">Oxidoreductase</keyword>
<dbReference type="PROSITE" id="PS51725">
    <property type="entry name" value="ABM"/>
    <property type="match status" value="1"/>
</dbReference>
<feature type="domain" description="ABM" evidence="1">
    <location>
        <begin position="8"/>
        <end position="102"/>
    </location>
</feature>
<dbReference type="GO" id="GO:0004497">
    <property type="term" value="F:monooxygenase activity"/>
    <property type="evidence" value="ECO:0007669"/>
    <property type="project" value="UniProtKB-KW"/>
</dbReference>
<evidence type="ECO:0000259" key="1">
    <source>
        <dbReference type="PROSITE" id="PS51725"/>
    </source>
</evidence>
<organism evidence="2 3">
    <name type="scientific">Tahibacter amnicola</name>
    <dbReference type="NCBI Taxonomy" id="2976241"/>
    <lineage>
        <taxon>Bacteria</taxon>
        <taxon>Pseudomonadati</taxon>
        <taxon>Pseudomonadota</taxon>
        <taxon>Gammaproteobacteria</taxon>
        <taxon>Lysobacterales</taxon>
        <taxon>Rhodanobacteraceae</taxon>
        <taxon>Tahibacter</taxon>
    </lineage>
</organism>
<proteinExistence type="predicted"/>
<keyword evidence="3" id="KW-1185">Reference proteome</keyword>
<dbReference type="Pfam" id="PF03992">
    <property type="entry name" value="ABM"/>
    <property type="match status" value="1"/>
</dbReference>
<dbReference type="InterPro" id="IPR011008">
    <property type="entry name" value="Dimeric_a/b-barrel"/>
</dbReference>
<evidence type="ECO:0000313" key="2">
    <source>
        <dbReference type="EMBL" id="UXI68422.1"/>
    </source>
</evidence>
<dbReference type="Proteomes" id="UP001064632">
    <property type="component" value="Chromosome"/>
</dbReference>
<accession>A0ABY6BFX9</accession>
<sequence length="106" mass="12239">MSADGEIHITIWEFQVPEEHREAFEKHYGPNGTWAALFRRGEGHLGTSLLRNTDAPGRYFTIDRWQSESHYAAFRQAYATQYQAIDQICEELTAGEHHIGTFIDIQ</sequence>
<name>A0ABY6BFX9_9GAMM</name>
<dbReference type="RefSeq" id="WP_261695382.1">
    <property type="nucleotide sequence ID" value="NZ_CP104694.1"/>
</dbReference>
<evidence type="ECO:0000313" key="3">
    <source>
        <dbReference type="Proteomes" id="UP001064632"/>
    </source>
</evidence>
<gene>
    <name evidence="2" type="ORF">N4264_01845</name>
</gene>
<dbReference type="EMBL" id="CP104694">
    <property type="protein sequence ID" value="UXI68422.1"/>
    <property type="molecule type" value="Genomic_DNA"/>
</dbReference>
<dbReference type="Gene3D" id="3.30.70.100">
    <property type="match status" value="1"/>
</dbReference>
<reference evidence="2" key="1">
    <citation type="submission" date="2022-09" db="EMBL/GenBank/DDBJ databases">
        <title>Tahibacter sp. nov., isolated from a fresh water.</title>
        <authorList>
            <person name="Baek J.H."/>
            <person name="Lee J.K."/>
            <person name="Kim J.M."/>
            <person name="Jeon C.O."/>
        </authorList>
    </citation>
    <scope>NUCLEOTIDE SEQUENCE</scope>
    <source>
        <strain evidence="2">W38</strain>
    </source>
</reference>